<sequence>MVRLQLELLRRGISQRELAERAHVNETSLSRIIHGREPAYPKRGERIARALGWTGDPAELFEEVDA</sequence>
<name>A0A1G6LZR2_9ACTN</name>
<dbReference type="SUPFAM" id="SSF47413">
    <property type="entry name" value="lambda repressor-like DNA-binding domains"/>
    <property type="match status" value="1"/>
</dbReference>
<dbReference type="AlphaFoldDB" id="A0A1G6LZR2"/>
<dbReference type="GO" id="GO:0003677">
    <property type="term" value="F:DNA binding"/>
    <property type="evidence" value="ECO:0007669"/>
    <property type="project" value="InterPro"/>
</dbReference>
<dbReference type="InterPro" id="IPR001387">
    <property type="entry name" value="Cro/C1-type_HTH"/>
</dbReference>
<organism evidence="2 3">
    <name type="scientific">Parafannyhessea umbonata</name>
    <dbReference type="NCBI Taxonomy" id="604330"/>
    <lineage>
        <taxon>Bacteria</taxon>
        <taxon>Bacillati</taxon>
        <taxon>Actinomycetota</taxon>
        <taxon>Coriobacteriia</taxon>
        <taxon>Coriobacteriales</taxon>
        <taxon>Atopobiaceae</taxon>
        <taxon>Parafannyhessea</taxon>
    </lineage>
</organism>
<accession>A0A1G6LZR2</accession>
<keyword evidence="3" id="KW-1185">Reference proteome</keyword>
<dbReference type="EMBL" id="FMZL01000017">
    <property type="protein sequence ID" value="SDC48607.1"/>
    <property type="molecule type" value="Genomic_DNA"/>
</dbReference>
<dbReference type="CDD" id="cd00093">
    <property type="entry name" value="HTH_XRE"/>
    <property type="match status" value="1"/>
</dbReference>
<proteinExistence type="predicted"/>
<dbReference type="SMART" id="SM00530">
    <property type="entry name" value="HTH_XRE"/>
    <property type="match status" value="1"/>
</dbReference>
<dbReference type="RefSeq" id="WP_090847072.1">
    <property type="nucleotide sequence ID" value="NZ_FMZL01000017.1"/>
</dbReference>
<feature type="domain" description="HTH cro/C1-type" evidence="1">
    <location>
        <begin position="4"/>
        <end position="36"/>
    </location>
</feature>
<gene>
    <name evidence="2" type="ORF">SAMN04487824_11739</name>
</gene>
<evidence type="ECO:0000313" key="2">
    <source>
        <dbReference type="EMBL" id="SDC48607.1"/>
    </source>
</evidence>
<evidence type="ECO:0000259" key="1">
    <source>
        <dbReference type="PROSITE" id="PS50943"/>
    </source>
</evidence>
<dbReference type="Proteomes" id="UP000198528">
    <property type="component" value="Unassembled WGS sequence"/>
</dbReference>
<reference evidence="3" key="1">
    <citation type="submission" date="2016-10" db="EMBL/GenBank/DDBJ databases">
        <authorList>
            <person name="Varghese N."/>
            <person name="Submissions S."/>
        </authorList>
    </citation>
    <scope>NUCLEOTIDE SEQUENCE [LARGE SCALE GENOMIC DNA]</scope>
    <source>
        <strain evidence="3">DSM 22619</strain>
    </source>
</reference>
<dbReference type="PROSITE" id="PS50943">
    <property type="entry name" value="HTH_CROC1"/>
    <property type="match status" value="1"/>
</dbReference>
<evidence type="ECO:0000313" key="3">
    <source>
        <dbReference type="Proteomes" id="UP000198528"/>
    </source>
</evidence>
<protein>
    <submittedName>
        <fullName evidence="2">Helix-turn-helix domain-containing protein</fullName>
    </submittedName>
</protein>
<dbReference type="Pfam" id="PF13560">
    <property type="entry name" value="HTH_31"/>
    <property type="match status" value="1"/>
</dbReference>
<dbReference type="InterPro" id="IPR010982">
    <property type="entry name" value="Lambda_DNA-bd_dom_sf"/>
</dbReference>
<dbReference type="Gene3D" id="1.10.260.40">
    <property type="entry name" value="lambda repressor-like DNA-binding domains"/>
    <property type="match status" value="1"/>
</dbReference>